<name>A0AAJ6BKY9_9CAUL</name>
<proteinExistence type="predicted"/>
<dbReference type="InterPro" id="IPR012318">
    <property type="entry name" value="HTH_CRP"/>
</dbReference>
<dbReference type="InterPro" id="IPR036390">
    <property type="entry name" value="WH_DNA-bd_sf"/>
</dbReference>
<dbReference type="AlphaFoldDB" id="A0AAJ6BKY9"/>
<accession>A0AAJ6BKY9</accession>
<dbReference type="Proteomes" id="UP001213664">
    <property type="component" value="Chromosome"/>
</dbReference>
<dbReference type="GO" id="GO:0006355">
    <property type="term" value="P:regulation of DNA-templated transcription"/>
    <property type="evidence" value="ECO:0007669"/>
    <property type="project" value="InterPro"/>
</dbReference>
<sequence length="213" mass="22433">MHRSTLAPTLLSLLAVRGVDAGDAIAAQAGQGTVPARNGERLVTLILDGVLARLRADQRLCRGLASSGELINLDAAAAEAEDETALWLTPGRFVSVPAALLIQHLDPDILAATALTDLRARNAALQTELTRHATLKVTQRLAALLLDIAERGGVEQVPLRQSDLADLMAVRRASISVASTELCVAGAIRLRRAAIQITDAHALAVAGRAFIRP</sequence>
<dbReference type="Gene3D" id="1.10.10.10">
    <property type="entry name" value="Winged helix-like DNA-binding domain superfamily/Winged helix DNA-binding domain"/>
    <property type="match status" value="1"/>
</dbReference>
<evidence type="ECO:0000313" key="3">
    <source>
        <dbReference type="Proteomes" id="UP001213664"/>
    </source>
</evidence>
<feature type="domain" description="HTH crp-type" evidence="1">
    <location>
        <begin position="139"/>
        <end position="204"/>
    </location>
</feature>
<evidence type="ECO:0000259" key="1">
    <source>
        <dbReference type="Pfam" id="PF13545"/>
    </source>
</evidence>
<dbReference type="Pfam" id="PF13545">
    <property type="entry name" value="HTH_Crp_2"/>
    <property type="match status" value="1"/>
</dbReference>
<dbReference type="EMBL" id="CP119326">
    <property type="protein sequence ID" value="WEK40953.1"/>
    <property type="molecule type" value="Genomic_DNA"/>
</dbReference>
<protein>
    <submittedName>
        <fullName evidence="2">Helix-turn-helix domain-containing protein</fullName>
    </submittedName>
</protein>
<reference evidence="2" key="1">
    <citation type="submission" date="2023-03" db="EMBL/GenBank/DDBJ databases">
        <title>Andean soil-derived lignocellulolytic bacterial consortium as a source of novel taxa and putative plastic-active enzymes.</title>
        <authorList>
            <person name="Diaz-Garcia L."/>
            <person name="Chuvochina M."/>
            <person name="Feuerriegel G."/>
            <person name="Bunk B."/>
            <person name="Sproer C."/>
            <person name="Streit W.R."/>
            <person name="Rodriguez L.M."/>
            <person name="Overmann J."/>
            <person name="Jimenez D.J."/>
        </authorList>
    </citation>
    <scope>NUCLEOTIDE SEQUENCE</scope>
    <source>
        <strain evidence="2">MAG 833</strain>
    </source>
</reference>
<gene>
    <name evidence="2" type="ORF">P0Y50_04915</name>
</gene>
<organism evidence="2 3">
    <name type="scientific">Candidatus Brevundimonas colombiensis</name>
    <dbReference type="NCBI Taxonomy" id="3121376"/>
    <lineage>
        <taxon>Bacteria</taxon>
        <taxon>Pseudomonadati</taxon>
        <taxon>Pseudomonadota</taxon>
        <taxon>Alphaproteobacteria</taxon>
        <taxon>Caulobacterales</taxon>
        <taxon>Caulobacteraceae</taxon>
        <taxon>Brevundimonas</taxon>
    </lineage>
</organism>
<evidence type="ECO:0000313" key="2">
    <source>
        <dbReference type="EMBL" id="WEK40953.1"/>
    </source>
</evidence>
<dbReference type="InterPro" id="IPR036388">
    <property type="entry name" value="WH-like_DNA-bd_sf"/>
</dbReference>
<dbReference type="GO" id="GO:0003677">
    <property type="term" value="F:DNA binding"/>
    <property type="evidence" value="ECO:0007669"/>
    <property type="project" value="InterPro"/>
</dbReference>
<dbReference type="SUPFAM" id="SSF46785">
    <property type="entry name" value="Winged helix' DNA-binding domain"/>
    <property type="match status" value="1"/>
</dbReference>